<reference evidence="2" key="1">
    <citation type="submission" date="2016-01" db="EMBL/GenBank/DDBJ databases">
        <authorList>
            <person name="Mitreva M."/>
            <person name="Pepin K.H."/>
            <person name="Mihindukulasuriya K.A."/>
            <person name="Fulton R."/>
            <person name="Fronick C."/>
            <person name="O'Laughlin M."/>
            <person name="Miner T."/>
            <person name="Herter B."/>
            <person name="Rosa B.A."/>
            <person name="Cordes M."/>
            <person name="Tomlinson C."/>
            <person name="Wollam A."/>
            <person name="Palsikar V.B."/>
            <person name="Mardis E.R."/>
            <person name="Wilson R.K."/>
        </authorList>
    </citation>
    <scope>NUCLEOTIDE SEQUENCE [LARGE SCALE GENOMIC DNA]</scope>
    <source>
        <strain evidence="2">KA00185</strain>
    </source>
</reference>
<dbReference type="STRING" id="157687.HMPREF3180_01843"/>
<evidence type="ECO:0000313" key="2">
    <source>
        <dbReference type="Proteomes" id="UP000070483"/>
    </source>
</evidence>
<organism evidence="1 2">
    <name type="scientific">Leptotrichia wadei</name>
    <dbReference type="NCBI Taxonomy" id="157687"/>
    <lineage>
        <taxon>Bacteria</taxon>
        <taxon>Fusobacteriati</taxon>
        <taxon>Fusobacteriota</taxon>
        <taxon>Fusobacteriia</taxon>
        <taxon>Fusobacteriales</taxon>
        <taxon>Leptotrichiaceae</taxon>
        <taxon>Leptotrichia</taxon>
    </lineage>
</organism>
<proteinExistence type="predicted"/>
<dbReference type="Proteomes" id="UP000070483">
    <property type="component" value="Unassembled WGS sequence"/>
</dbReference>
<dbReference type="PATRIC" id="fig|157687.3.peg.1840"/>
<name>A0A134A0X7_9FUSO</name>
<keyword evidence="2" id="KW-1185">Reference proteome</keyword>
<sequence>MAVEITRTEVEGMMSWIPRLTYNAKNLEIVENYYFKHLKGIGQLEGTNINLELWKRIEKTIQLNTRREYLNSAKDKYDYYWRVYEKVRLKGVKIYLIFKNPVTNEQTKKEEVKNGEDIIDALDQFKAEYNKKVSIHNLLTSIIKVSGPIKNYIVKKLVSKKKLERLDEAFFVMISGVIISMLKERVNPLYIQIEKYSKNKNDRKKRFETIKQLVKNLRDICLIIVK</sequence>
<dbReference type="RefSeq" id="WP_060918417.1">
    <property type="nucleotide sequence ID" value="NZ_KQ960103.1"/>
</dbReference>
<accession>A0A134A0X7</accession>
<gene>
    <name evidence="1" type="ORF">HMPREF3180_01843</name>
</gene>
<protein>
    <submittedName>
        <fullName evidence="1">Uncharacterized protein</fullName>
    </submittedName>
</protein>
<dbReference type="EMBL" id="LSDD01000137">
    <property type="protein sequence ID" value="KXB61346.1"/>
    <property type="molecule type" value="Genomic_DNA"/>
</dbReference>
<evidence type="ECO:0000313" key="1">
    <source>
        <dbReference type="EMBL" id="KXB61346.1"/>
    </source>
</evidence>
<dbReference type="AlphaFoldDB" id="A0A134A0X7"/>
<comment type="caution">
    <text evidence="1">The sequence shown here is derived from an EMBL/GenBank/DDBJ whole genome shotgun (WGS) entry which is preliminary data.</text>
</comment>